<sequence length="711" mass="79352">MAVRWFQRAFKRIIQKRMVEMLASRSYTLNHEPMHLLLSESDERSVAKRLVAEMTLEEKISLLSGFEEFCIPGVERLGLKPVWTSDATLGLRGWKATVTDFPASVALAATFDNELLKQVGSVMGYECRALGVGVLLGPGVNIARVPVNGRNFEYFGEDPYLASEMAVHYIAGVKQYPVITTVKHFACNNSEYDRHKSNSEVDERSLRELYLPAFKRAIEAGSLGIMTSYNQVNGSYTSEHPYLIEGILRGEWGFDGLVVSDWNSLYSTDGALKHGVDLEMPQAKYFTKERVLDALRRNVVVEEDLDAKVLHLLTSYEKAGLFTAPMADPCCKVGSPESRTIALKAALAAPVLLKNERQALPLSASMKLCIGGSNAFRVAQGGGSSMIQHESEPETFAYRMQGSGATLLPARWYAHAKEKQRVRACDAVVLVVGFDHIEESEAYDRPWTLGESDRKAIDMAVKLNKRTIVVVQSGCALEMESWQDGVAAMLATSFLGSCTAQALQSLLLGEVSPSGKLPYTQARHVHDYRSMRAYPKDFEAVTVARLKKGQGDPAVRAVEKLCYTEALMVGYRQFDTEVTEPLYCFGHGLSYSTFCYGHLMVDELSPGKWQLSLTVTNTGSFPASEVVQLYVHALEPVIFRPFQELKGYQKVFLEPNAEKEVQFMVDAKAFERWDLNAWKFVSDEGQYELRLGSSSRDIRLTAVVEYKNRKP</sequence>
<dbReference type="GO" id="GO:0005975">
    <property type="term" value="P:carbohydrate metabolic process"/>
    <property type="evidence" value="ECO:0007669"/>
    <property type="project" value="InterPro"/>
</dbReference>
<dbReference type="PRINTS" id="PR00133">
    <property type="entry name" value="GLHYDRLASE3"/>
</dbReference>
<keyword evidence="4 6" id="KW-0326">Glycosidase</keyword>
<dbReference type="Gene3D" id="3.40.50.1700">
    <property type="entry name" value="Glycoside hydrolase family 3 C-terminal domain"/>
    <property type="match status" value="1"/>
</dbReference>
<dbReference type="SUPFAM" id="SSF51445">
    <property type="entry name" value="(Trans)glycosidases"/>
    <property type="match status" value="1"/>
</dbReference>
<dbReference type="PANTHER" id="PTHR42715">
    <property type="entry name" value="BETA-GLUCOSIDASE"/>
    <property type="match status" value="1"/>
</dbReference>
<dbReference type="PROSITE" id="PS00775">
    <property type="entry name" value="GLYCOSYL_HYDROL_F3"/>
    <property type="match status" value="1"/>
</dbReference>
<name>F0RYB6_SPHGB</name>
<keyword evidence="7" id="KW-1185">Reference proteome</keyword>
<evidence type="ECO:0000313" key="6">
    <source>
        <dbReference type="EMBL" id="ADY12615.1"/>
    </source>
</evidence>
<evidence type="ECO:0000256" key="4">
    <source>
        <dbReference type="RuleBase" id="RU361161"/>
    </source>
</evidence>
<dbReference type="InterPro" id="IPR017853">
    <property type="entry name" value="GH"/>
</dbReference>
<keyword evidence="3" id="KW-0119">Carbohydrate metabolism</keyword>
<protein>
    <submittedName>
        <fullName evidence="6">Beta-glucosidase</fullName>
        <ecNumber evidence="6">3.2.1.21</ecNumber>
    </submittedName>
</protein>
<dbReference type="STRING" id="158189.SpiBuddy_0788"/>
<evidence type="ECO:0000256" key="1">
    <source>
        <dbReference type="ARBA" id="ARBA00005336"/>
    </source>
</evidence>
<proteinExistence type="inferred from homology"/>
<comment type="similarity">
    <text evidence="1 4">Belongs to the glycosyl hydrolase 3 family.</text>
</comment>
<dbReference type="Gene3D" id="3.20.20.300">
    <property type="entry name" value="Glycoside hydrolase, family 3, N-terminal domain"/>
    <property type="match status" value="1"/>
</dbReference>
<dbReference type="InterPro" id="IPR002772">
    <property type="entry name" value="Glyco_hydro_3_C"/>
</dbReference>
<dbReference type="Pfam" id="PF01915">
    <property type="entry name" value="Glyco_hydro_3_C"/>
    <property type="match status" value="1"/>
</dbReference>
<dbReference type="Proteomes" id="UP000008466">
    <property type="component" value="Chromosome"/>
</dbReference>
<reference evidence="7" key="1">
    <citation type="submission" date="2011-02" db="EMBL/GenBank/DDBJ databases">
        <title>Complete sequence of Spirochaeta sp. Buddy.</title>
        <authorList>
            <person name="Lucas S."/>
            <person name="Copeland A."/>
            <person name="Lapidus A."/>
            <person name="Cheng J.-F."/>
            <person name="Goodwin L."/>
            <person name="Pitluck S."/>
            <person name="Zeytun A."/>
            <person name="Detter J.C."/>
            <person name="Han C."/>
            <person name="Tapia R."/>
            <person name="Land M."/>
            <person name="Hauser L."/>
            <person name="Kyrpides N."/>
            <person name="Ivanova N."/>
            <person name="Mikhailova N."/>
            <person name="Pagani I."/>
            <person name="Ritalahti K.M."/>
            <person name="Loeffler F.E."/>
            <person name="Woyke T."/>
        </authorList>
    </citation>
    <scope>NUCLEOTIDE SEQUENCE [LARGE SCALE GENOMIC DNA]</scope>
    <source>
        <strain evidence="7">ATCC BAA-1886 / DSM 22777 / Buddy</strain>
    </source>
</reference>
<dbReference type="InterPro" id="IPR001764">
    <property type="entry name" value="Glyco_hydro_3_N"/>
</dbReference>
<keyword evidence="2 4" id="KW-0378">Hydrolase</keyword>
<gene>
    <name evidence="6" type="ordered locus">SpiBuddy_0788</name>
</gene>
<dbReference type="Pfam" id="PF00933">
    <property type="entry name" value="Glyco_hydro_3"/>
    <property type="match status" value="1"/>
</dbReference>
<dbReference type="InterPro" id="IPR026891">
    <property type="entry name" value="Fn3-like"/>
</dbReference>
<evidence type="ECO:0000256" key="2">
    <source>
        <dbReference type="ARBA" id="ARBA00022801"/>
    </source>
</evidence>
<dbReference type="eggNOG" id="COG1472">
    <property type="taxonomic scope" value="Bacteria"/>
</dbReference>
<accession>F0RYB6</accession>
<dbReference type="KEGG" id="sbu:SpiBuddy_0788"/>
<evidence type="ECO:0000256" key="3">
    <source>
        <dbReference type="ARBA" id="ARBA00023277"/>
    </source>
</evidence>
<dbReference type="PANTHER" id="PTHR42715:SF10">
    <property type="entry name" value="BETA-GLUCOSIDASE"/>
    <property type="match status" value="1"/>
</dbReference>
<dbReference type="AlphaFoldDB" id="F0RYB6"/>
<organism evidence="6 7">
    <name type="scientific">Sphaerochaeta globosa (strain ATCC BAA-1886 / DSM 22777 / Buddy)</name>
    <name type="common">Spirochaeta sp. (strain Buddy)</name>
    <dbReference type="NCBI Taxonomy" id="158189"/>
    <lineage>
        <taxon>Bacteria</taxon>
        <taxon>Pseudomonadati</taxon>
        <taxon>Spirochaetota</taxon>
        <taxon>Spirochaetia</taxon>
        <taxon>Spirochaetales</taxon>
        <taxon>Sphaerochaetaceae</taxon>
        <taxon>Sphaerochaeta</taxon>
    </lineage>
</organism>
<dbReference type="InterPro" id="IPR036881">
    <property type="entry name" value="Glyco_hydro_3_C_sf"/>
</dbReference>
<dbReference type="Gene3D" id="2.60.40.10">
    <property type="entry name" value="Immunoglobulins"/>
    <property type="match status" value="1"/>
</dbReference>
<dbReference type="RefSeq" id="WP_013606468.1">
    <property type="nucleotide sequence ID" value="NC_015152.1"/>
</dbReference>
<dbReference type="EMBL" id="CP002541">
    <property type="protein sequence ID" value="ADY12615.1"/>
    <property type="molecule type" value="Genomic_DNA"/>
</dbReference>
<dbReference type="FunFam" id="2.60.40.10:FF:000495">
    <property type="entry name" value="Periplasmic beta-glucosidase"/>
    <property type="match status" value="1"/>
</dbReference>
<dbReference type="InterPro" id="IPR036962">
    <property type="entry name" value="Glyco_hydro_3_N_sf"/>
</dbReference>
<dbReference type="EC" id="3.2.1.21" evidence="6"/>
<dbReference type="SUPFAM" id="SSF52279">
    <property type="entry name" value="Beta-D-glucan exohydrolase, C-terminal domain"/>
    <property type="match status" value="1"/>
</dbReference>
<dbReference type="HOGENOM" id="CLU_004542_4_1_12"/>
<dbReference type="InterPro" id="IPR013783">
    <property type="entry name" value="Ig-like_fold"/>
</dbReference>
<dbReference type="Pfam" id="PF14310">
    <property type="entry name" value="Fn3-like"/>
    <property type="match status" value="1"/>
</dbReference>
<dbReference type="SMART" id="SM01217">
    <property type="entry name" value="Fn3_like"/>
    <property type="match status" value="1"/>
</dbReference>
<evidence type="ECO:0000313" key="7">
    <source>
        <dbReference type="Proteomes" id="UP000008466"/>
    </source>
</evidence>
<evidence type="ECO:0000259" key="5">
    <source>
        <dbReference type="SMART" id="SM01217"/>
    </source>
</evidence>
<dbReference type="InterPro" id="IPR019800">
    <property type="entry name" value="Glyco_hydro_3_AS"/>
</dbReference>
<dbReference type="InterPro" id="IPR050288">
    <property type="entry name" value="Cellulose_deg_GH3"/>
</dbReference>
<feature type="domain" description="Fibronectin type III-like" evidence="5">
    <location>
        <begin position="625"/>
        <end position="695"/>
    </location>
</feature>
<dbReference type="GO" id="GO:0008422">
    <property type="term" value="F:beta-glucosidase activity"/>
    <property type="evidence" value="ECO:0007669"/>
    <property type="project" value="UniProtKB-EC"/>
</dbReference>